<dbReference type="EMBL" id="WHVB01000003">
    <property type="protein sequence ID" value="KAF8484742.1"/>
    <property type="molecule type" value="Genomic_DNA"/>
</dbReference>
<evidence type="ECO:0000256" key="2">
    <source>
        <dbReference type="ARBA" id="ARBA00022771"/>
    </source>
</evidence>
<sequence>MAYVMDSPAQPVEDLGVTRLADTCEHVFCRKDLLAWIRDKNATCPLCRARLIKSSPDTATVNAARHFERRILNEYTPSSRDFGYLG</sequence>
<dbReference type="OrthoDB" id="8062037at2759"/>
<comment type="caution">
    <text evidence="5">The sequence shown here is derived from an EMBL/GenBank/DDBJ whole genome shotgun (WGS) entry which is preliminary data.</text>
</comment>
<dbReference type="SUPFAM" id="SSF57850">
    <property type="entry name" value="RING/U-box"/>
    <property type="match status" value="1"/>
</dbReference>
<dbReference type="AlphaFoldDB" id="A0A9P5TCS1"/>
<evidence type="ECO:0000259" key="4">
    <source>
        <dbReference type="Pfam" id="PF00097"/>
    </source>
</evidence>
<evidence type="ECO:0000313" key="6">
    <source>
        <dbReference type="Proteomes" id="UP000759537"/>
    </source>
</evidence>
<evidence type="ECO:0000256" key="3">
    <source>
        <dbReference type="ARBA" id="ARBA00022833"/>
    </source>
</evidence>
<dbReference type="Proteomes" id="UP000759537">
    <property type="component" value="Unassembled WGS sequence"/>
</dbReference>
<reference evidence="5" key="1">
    <citation type="submission" date="2019-10" db="EMBL/GenBank/DDBJ databases">
        <authorList>
            <consortium name="DOE Joint Genome Institute"/>
            <person name="Kuo A."/>
            <person name="Miyauchi S."/>
            <person name="Kiss E."/>
            <person name="Drula E."/>
            <person name="Kohler A."/>
            <person name="Sanchez-Garcia M."/>
            <person name="Andreopoulos B."/>
            <person name="Barry K.W."/>
            <person name="Bonito G."/>
            <person name="Buee M."/>
            <person name="Carver A."/>
            <person name="Chen C."/>
            <person name="Cichocki N."/>
            <person name="Clum A."/>
            <person name="Culley D."/>
            <person name="Crous P.W."/>
            <person name="Fauchery L."/>
            <person name="Girlanda M."/>
            <person name="Hayes R."/>
            <person name="Keri Z."/>
            <person name="LaButti K."/>
            <person name="Lipzen A."/>
            <person name="Lombard V."/>
            <person name="Magnuson J."/>
            <person name="Maillard F."/>
            <person name="Morin E."/>
            <person name="Murat C."/>
            <person name="Nolan M."/>
            <person name="Ohm R."/>
            <person name="Pangilinan J."/>
            <person name="Pereira M."/>
            <person name="Perotto S."/>
            <person name="Peter M."/>
            <person name="Riley R."/>
            <person name="Sitrit Y."/>
            <person name="Stielow B."/>
            <person name="Szollosi G."/>
            <person name="Zifcakova L."/>
            <person name="Stursova M."/>
            <person name="Spatafora J.W."/>
            <person name="Tedersoo L."/>
            <person name="Vaario L.-M."/>
            <person name="Yamada A."/>
            <person name="Yan M."/>
            <person name="Wang P."/>
            <person name="Xu J."/>
            <person name="Bruns T."/>
            <person name="Baldrian P."/>
            <person name="Vilgalys R."/>
            <person name="Henrissat B."/>
            <person name="Grigoriev I.V."/>
            <person name="Hibbett D."/>
            <person name="Nagy L.G."/>
            <person name="Martin F.M."/>
        </authorList>
    </citation>
    <scope>NUCLEOTIDE SEQUENCE</scope>
    <source>
        <strain evidence="5">Prilba</strain>
    </source>
</reference>
<reference evidence="5" key="2">
    <citation type="journal article" date="2020" name="Nat. Commun.">
        <title>Large-scale genome sequencing of mycorrhizal fungi provides insights into the early evolution of symbiotic traits.</title>
        <authorList>
            <person name="Miyauchi S."/>
            <person name="Kiss E."/>
            <person name="Kuo A."/>
            <person name="Drula E."/>
            <person name="Kohler A."/>
            <person name="Sanchez-Garcia M."/>
            <person name="Morin E."/>
            <person name="Andreopoulos B."/>
            <person name="Barry K.W."/>
            <person name="Bonito G."/>
            <person name="Buee M."/>
            <person name="Carver A."/>
            <person name="Chen C."/>
            <person name="Cichocki N."/>
            <person name="Clum A."/>
            <person name="Culley D."/>
            <person name="Crous P.W."/>
            <person name="Fauchery L."/>
            <person name="Girlanda M."/>
            <person name="Hayes R.D."/>
            <person name="Keri Z."/>
            <person name="LaButti K."/>
            <person name="Lipzen A."/>
            <person name="Lombard V."/>
            <person name="Magnuson J."/>
            <person name="Maillard F."/>
            <person name="Murat C."/>
            <person name="Nolan M."/>
            <person name="Ohm R.A."/>
            <person name="Pangilinan J."/>
            <person name="Pereira M.F."/>
            <person name="Perotto S."/>
            <person name="Peter M."/>
            <person name="Pfister S."/>
            <person name="Riley R."/>
            <person name="Sitrit Y."/>
            <person name="Stielow J.B."/>
            <person name="Szollosi G."/>
            <person name="Zifcakova L."/>
            <person name="Stursova M."/>
            <person name="Spatafora J.W."/>
            <person name="Tedersoo L."/>
            <person name="Vaario L.M."/>
            <person name="Yamada A."/>
            <person name="Yan M."/>
            <person name="Wang P."/>
            <person name="Xu J."/>
            <person name="Bruns T."/>
            <person name="Baldrian P."/>
            <person name="Vilgalys R."/>
            <person name="Dunand C."/>
            <person name="Henrissat B."/>
            <person name="Grigoriev I.V."/>
            <person name="Hibbett D."/>
            <person name="Nagy L.G."/>
            <person name="Martin F.M."/>
        </authorList>
    </citation>
    <scope>NUCLEOTIDE SEQUENCE</scope>
    <source>
        <strain evidence="5">Prilba</strain>
    </source>
</reference>
<keyword evidence="6" id="KW-1185">Reference proteome</keyword>
<feature type="domain" description="Zinc finger C3HC4 RING-type" evidence="4">
    <location>
        <begin position="20"/>
        <end position="47"/>
    </location>
</feature>
<keyword evidence="2" id="KW-0863">Zinc-finger</keyword>
<keyword evidence="1" id="KW-0479">Metal-binding</keyword>
<accession>A0A9P5TCS1</accession>
<name>A0A9P5TCS1_9AGAM</name>
<dbReference type="InterPro" id="IPR013083">
    <property type="entry name" value="Znf_RING/FYVE/PHD"/>
</dbReference>
<keyword evidence="3" id="KW-0862">Zinc</keyword>
<dbReference type="GO" id="GO:0008270">
    <property type="term" value="F:zinc ion binding"/>
    <property type="evidence" value="ECO:0007669"/>
    <property type="project" value="UniProtKB-KW"/>
</dbReference>
<proteinExistence type="predicted"/>
<dbReference type="InterPro" id="IPR018957">
    <property type="entry name" value="Znf_C3HC4_RING-type"/>
</dbReference>
<evidence type="ECO:0000313" key="5">
    <source>
        <dbReference type="EMBL" id="KAF8484742.1"/>
    </source>
</evidence>
<dbReference type="Pfam" id="PF00097">
    <property type="entry name" value="zf-C3HC4"/>
    <property type="match status" value="1"/>
</dbReference>
<protein>
    <recommendedName>
        <fullName evidence="4">Zinc finger C3HC4 RING-type domain-containing protein</fullName>
    </recommendedName>
</protein>
<gene>
    <name evidence="5" type="ORF">DFH94DRAFT_246162</name>
</gene>
<organism evidence="5 6">
    <name type="scientific">Russula ochroleuca</name>
    <dbReference type="NCBI Taxonomy" id="152965"/>
    <lineage>
        <taxon>Eukaryota</taxon>
        <taxon>Fungi</taxon>
        <taxon>Dikarya</taxon>
        <taxon>Basidiomycota</taxon>
        <taxon>Agaricomycotina</taxon>
        <taxon>Agaricomycetes</taxon>
        <taxon>Russulales</taxon>
        <taxon>Russulaceae</taxon>
        <taxon>Russula</taxon>
    </lineage>
</organism>
<evidence type="ECO:0000256" key="1">
    <source>
        <dbReference type="ARBA" id="ARBA00022723"/>
    </source>
</evidence>
<dbReference type="Gene3D" id="3.30.40.10">
    <property type="entry name" value="Zinc/RING finger domain, C3HC4 (zinc finger)"/>
    <property type="match status" value="1"/>
</dbReference>